<dbReference type="AlphaFoldDB" id="A0A7J4JPP2"/>
<reference evidence="2" key="1">
    <citation type="journal article" date="2020" name="bioRxiv">
        <title>A rank-normalized archaeal taxonomy based on genome phylogeny resolves widespread incomplete and uneven classifications.</title>
        <authorList>
            <person name="Rinke C."/>
            <person name="Chuvochina M."/>
            <person name="Mussig A.J."/>
            <person name="Chaumeil P.-A."/>
            <person name="Waite D.W."/>
            <person name="Whitman W.B."/>
            <person name="Parks D.H."/>
            <person name="Hugenholtz P."/>
        </authorList>
    </citation>
    <scope>NUCLEOTIDE SEQUENCE [LARGE SCALE GENOMIC DNA]</scope>
</reference>
<gene>
    <name evidence="1" type="ORF">HA252_07280</name>
</gene>
<dbReference type="InterPro" id="IPR051404">
    <property type="entry name" value="TA_system_antitoxin"/>
</dbReference>
<organism evidence="1 2">
    <name type="scientific">Candidatus Iainarchaeum sp</name>
    <dbReference type="NCBI Taxonomy" id="3101447"/>
    <lineage>
        <taxon>Archaea</taxon>
        <taxon>Candidatus Iainarchaeota</taxon>
        <taxon>Candidatus Iainarchaeia</taxon>
        <taxon>Candidatus Iainarchaeales</taxon>
        <taxon>Candidatus Iainarchaeaceae</taxon>
        <taxon>Candidatus Iainarchaeum</taxon>
    </lineage>
</organism>
<dbReference type="InterPro" id="IPR035069">
    <property type="entry name" value="TTHA1013/TTHA0281-like"/>
</dbReference>
<name>A0A7J4JPP2_9ARCH</name>
<dbReference type="PANTHER" id="PTHR34504:SF2">
    <property type="entry name" value="UPF0150 PROTEIN SSL0259"/>
    <property type="match status" value="1"/>
</dbReference>
<dbReference type="EMBL" id="DUGH01000174">
    <property type="protein sequence ID" value="HIH17176.1"/>
    <property type="molecule type" value="Genomic_DNA"/>
</dbReference>
<protein>
    <submittedName>
        <fullName evidence="1">Type II toxin-antitoxin system HicB family antitoxin</fullName>
    </submittedName>
</protein>
<proteinExistence type="predicted"/>
<sequence>MLRKFNVVVEQGEDGYLISEVVELPGCHTQAKTYDALIKRTKEDISLYLNAGKDLSLPVPIGSIFAGPNVSDLG</sequence>
<dbReference type="Proteomes" id="UP000564964">
    <property type="component" value="Unassembled WGS sequence"/>
</dbReference>
<accession>A0A7J4JPP2</accession>
<comment type="caution">
    <text evidence="1">The sequence shown here is derived from an EMBL/GenBank/DDBJ whole genome shotgun (WGS) entry which is preliminary data.</text>
</comment>
<dbReference type="SUPFAM" id="SSF143100">
    <property type="entry name" value="TTHA1013/TTHA0281-like"/>
    <property type="match status" value="1"/>
</dbReference>
<evidence type="ECO:0000313" key="2">
    <source>
        <dbReference type="Proteomes" id="UP000564964"/>
    </source>
</evidence>
<dbReference type="PANTHER" id="PTHR34504">
    <property type="entry name" value="ANTITOXIN HICB"/>
    <property type="match status" value="1"/>
</dbReference>
<dbReference type="Gene3D" id="3.30.160.250">
    <property type="match status" value="1"/>
</dbReference>
<evidence type="ECO:0000313" key="1">
    <source>
        <dbReference type="EMBL" id="HIH17176.1"/>
    </source>
</evidence>